<organism evidence="1">
    <name type="scientific">Siphoviridae sp. ct5FX1</name>
    <dbReference type="NCBI Taxonomy" id="2825335"/>
    <lineage>
        <taxon>Viruses</taxon>
        <taxon>Duplodnaviria</taxon>
        <taxon>Heunggongvirae</taxon>
        <taxon>Uroviricota</taxon>
        <taxon>Caudoviricetes</taxon>
    </lineage>
</organism>
<sequence length="30" mass="3510">MDMEKVIEVLISLLEEQEGVEIKYEIEKTA</sequence>
<dbReference type="EMBL" id="BK016115">
    <property type="protein sequence ID" value="DAF96466.1"/>
    <property type="molecule type" value="Genomic_DNA"/>
</dbReference>
<reference evidence="1" key="1">
    <citation type="journal article" date="2021" name="Proc. Natl. Acad. Sci. U.S.A.">
        <title>A Catalog of Tens of Thousands of Viruses from Human Metagenomes Reveals Hidden Associations with Chronic Diseases.</title>
        <authorList>
            <person name="Tisza M.J."/>
            <person name="Buck C.B."/>
        </authorList>
    </citation>
    <scope>NUCLEOTIDE SEQUENCE</scope>
    <source>
        <strain evidence="1">Ct5FX1</strain>
    </source>
</reference>
<evidence type="ECO:0000313" key="1">
    <source>
        <dbReference type="EMBL" id="DAF96466.1"/>
    </source>
</evidence>
<name>A0A8S5UPY0_9CAUD</name>
<protein>
    <submittedName>
        <fullName evidence="1">Uncharacterized protein</fullName>
    </submittedName>
</protein>
<accession>A0A8S5UPY0</accession>
<proteinExistence type="predicted"/>